<feature type="region of interest" description="Disordered" evidence="1">
    <location>
        <begin position="39"/>
        <end position="62"/>
    </location>
</feature>
<comment type="caution">
    <text evidence="2">The sequence shown here is derived from an EMBL/GenBank/DDBJ whole genome shotgun (WGS) entry which is preliminary data.</text>
</comment>
<evidence type="ECO:0000313" key="2">
    <source>
        <dbReference type="EMBL" id="GEB51308.1"/>
    </source>
</evidence>
<proteinExistence type="predicted"/>
<organism evidence="2 3">
    <name type="scientific">Streptomyces cacaoi</name>
    <dbReference type="NCBI Taxonomy" id="1898"/>
    <lineage>
        <taxon>Bacteria</taxon>
        <taxon>Bacillati</taxon>
        <taxon>Actinomycetota</taxon>
        <taxon>Actinomycetes</taxon>
        <taxon>Kitasatosporales</taxon>
        <taxon>Streptomycetaceae</taxon>
        <taxon>Streptomyces</taxon>
    </lineage>
</organism>
<dbReference type="OrthoDB" id="4333916at2"/>
<evidence type="ECO:0000313" key="3">
    <source>
        <dbReference type="Proteomes" id="UP000319210"/>
    </source>
</evidence>
<gene>
    <name evidence="2" type="ORF">SCA03_38590</name>
</gene>
<keyword evidence="3" id="KW-1185">Reference proteome</keyword>
<dbReference type="Proteomes" id="UP000319210">
    <property type="component" value="Unassembled WGS sequence"/>
</dbReference>
<name>A0A4Y3R3N1_STRCI</name>
<dbReference type="EMBL" id="BJMM01000019">
    <property type="protein sequence ID" value="GEB51308.1"/>
    <property type="molecule type" value="Genomic_DNA"/>
</dbReference>
<evidence type="ECO:0000256" key="1">
    <source>
        <dbReference type="SAM" id="MobiDB-lite"/>
    </source>
</evidence>
<accession>A0A4Y3R3N1</accession>
<reference evidence="2 3" key="1">
    <citation type="submission" date="2019-06" db="EMBL/GenBank/DDBJ databases">
        <title>Whole genome shotgun sequence of Streptomyces cacaoi subsp. cacaoi NBRC 12748.</title>
        <authorList>
            <person name="Hosoyama A."/>
            <person name="Uohara A."/>
            <person name="Ohji S."/>
            <person name="Ichikawa N."/>
        </authorList>
    </citation>
    <scope>NUCLEOTIDE SEQUENCE [LARGE SCALE GENOMIC DNA]</scope>
    <source>
        <strain evidence="2 3">NBRC 12748</strain>
    </source>
</reference>
<dbReference type="RefSeq" id="WP_030891571.1">
    <property type="nucleotide sequence ID" value="NZ_BJMM01000019.1"/>
</dbReference>
<dbReference type="AlphaFoldDB" id="A0A4Y3R3N1"/>
<protein>
    <submittedName>
        <fullName evidence="2">Uncharacterized protein</fullName>
    </submittedName>
</protein>
<sequence length="62" mass="6622">MNTAPTQSEHPPIYEELLEELGDVPTDVRTVAERVMQESEEAVASVKGGAAPRPAAPRKPAP</sequence>